<evidence type="ECO:0000313" key="2">
    <source>
        <dbReference type="Proteomes" id="UP000515917"/>
    </source>
</evidence>
<dbReference type="RefSeq" id="WP_130106025.1">
    <property type="nucleotide sequence ID" value="NZ_CP025781.1"/>
</dbReference>
<name>A0A7G3G883_9NEIS</name>
<dbReference type="SUPFAM" id="SSF53474">
    <property type="entry name" value="alpha/beta-Hydrolases"/>
    <property type="match status" value="1"/>
</dbReference>
<reference evidence="1 2" key="1">
    <citation type="submission" date="2018-01" db="EMBL/GenBank/DDBJ databases">
        <title>Genome sequence of Iodobacter sp. strain PCH194 isolated from Indian Trans-Himalaya.</title>
        <authorList>
            <person name="Kumar V."/>
            <person name="Thakur V."/>
            <person name="Kumar S."/>
            <person name="Singh D."/>
        </authorList>
    </citation>
    <scope>NUCLEOTIDE SEQUENCE [LARGE SCALE GENOMIC DNA]</scope>
    <source>
        <strain evidence="1 2">PCH194</strain>
    </source>
</reference>
<sequence>MTQTSLISPLALLDHAWEYWIDTTQRSALFLDVMRERSNIAIEHAQQGKPPLLAFDYELLIDARSLDVPCNYMLLRVLPSGDIHTDATKRPYVIIDPRAGHGAGIGGFKADSQVGVALRAGHPVYFVGFYPDPVPGQRLQDVMQAEALFIEEVAKRHPKASKPCVIGNCQAGWAVAGLAALRPEIMGPIVLNGAPLSYWAGSDEQNPMRYAGGVNGGSWTAALSADLGGGVFDGAHLVKNFENLNPANTHWGKPYHLYANIDTEAPRYLEFERWWGGHFRMTGEEIEAIVNQLFIGNKLASGQIQTADGDKIDLHNITTPIIVFASWGDDITPPAQALNWIIDLYGHESAIVEEGQIIVYLLHKDVGHLGIFVGGKVARKQHAELVNVMEMVESLPPGLYEMVIDAKTADLAYAELEQGDYTVNFETRTIEQLRLVDPGSRSDEALFSTVAQVSEINEAIYKNTLRPVLQTVITPEMGEWSRKLSPSTLKNYAYSDFNPLMVGVAHQAEQVRQTRQVISEDNFFRGLEQQASEMIMASLNGYRDLRNAASSSYVKTLYGAWGLGAIFPPAAPLEETVRKHAEQRLDTLKIEAEPEFETGGFTEGLARLFILAMHHSGGIERRSFLIADQTQLPEIDPIEWRKAVEAQTLLISLDAERAMASLPKLLKNLAERKRAVEIVTEVTMLTPELEDPKSPLAIKAKELLGIKASRAKPSAKASKAGDA</sequence>
<dbReference type="PANTHER" id="PTHR36837:SF2">
    <property type="entry name" value="POLY(3-HYDROXYALKANOATE) POLYMERASE SUBUNIT PHAC"/>
    <property type="match status" value="1"/>
</dbReference>
<organism evidence="1 2">
    <name type="scientific">Iodobacter fluviatilis</name>
    <dbReference type="NCBI Taxonomy" id="537"/>
    <lineage>
        <taxon>Bacteria</taxon>
        <taxon>Pseudomonadati</taxon>
        <taxon>Pseudomonadota</taxon>
        <taxon>Betaproteobacteria</taxon>
        <taxon>Neisseriales</taxon>
        <taxon>Chitinibacteraceae</taxon>
        <taxon>Iodobacter</taxon>
    </lineage>
</organism>
<keyword evidence="2" id="KW-1185">Reference proteome</keyword>
<dbReference type="Gene3D" id="3.40.50.1820">
    <property type="entry name" value="alpha/beta hydrolase"/>
    <property type="match status" value="1"/>
</dbReference>
<evidence type="ECO:0000313" key="1">
    <source>
        <dbReference type="EMBL" id="QBC43446.1"/>
    </source>
</evidence>
<gene>
    <name evidence="1" type="ORF">C1H71_07770</name>
</gene>
<dbReference type="KEGG" id="ifl:C1H71_07770"/>
<proteinExistence type="predicted"/>
<dbReference type="PANTHER" id="PTHR36837">
    <property type="entry name" value="POLY(3-HYDROXYALKANOATE) POLYMERASE SUBUNIT PHAC"/>
    <property type="match status" value="1"/>
</dbReference>
<dbReference type="Proteomes" id="UP000515917">
    <property type="component" value="Chromosome"/>
</dbReference>
<accession>A0A7G3G883</accession>
<dbReference type="EMBL" id="CP025781">
    <property type="protein sequence ID" value="QBC43446.1"/>
    <property type="molecule type" value="Genomic_DNA"/>
</dbReference>
<dbReference type="AlphaFoldDB" id="A0A7G3G883"/>
<protein>
    <submittedName>
        <fullName evidence="1">Poly(3-hydroxyalkanoate) synthetase</fullName>
    </submittedName>
</protein>
<dbReference type="InterPro" id="IPR051321">
    <property type="entry name" value="PHA/PHB_synthase"/>
</dbReference>
<dbReference type="InterPro" id="IPR029058">
    <property type="entry name" value="AB_hydrolase_fold"/>
</dbReference>
<dbReference type="Pfam" id="PF11339">
    <property type="entry name" value="DUF3141"/>
    <property type="match status" value="1"/>
</dbReference>
<dbReference type="InterPro" id="IPR024501">
    <property type="entry name" value="DUF3141"/>
</dbReference>